<feature type="domain" description="Homeobox" evidence="5">
    <location>
        <begin position="239"/>
        <end position="304"/>
    </location>
</feature>
<evidence type="ECO:0000256" key="2">
    <source>
        <dbReference type="ARBA" id="ARBA00023242"/>
    </source>
</evidence>
<evidence type="ECO:0000313" key="7">
    <source>
        <dbReference type="Proteomes" id="UP000241769"/>
    </source>
</evidence>
<sequence>MFRRAFYDADAILLFGPPRRQLYIFTAARSRLSSVRCSPRGVLLNNRHHEAKNSFVFHHVTPAYWSIQLRKPLITENMDRSSINERAYDRVLRLLSVGLASCERWSFIKNQPEEDAIRSVSIHKKVYPPVPSYHTDAEHCTQYLQLIRSLPLKSHHPDVTRESLRPSSPVKSSFIQIACGSLFPYTAYSATTRAMDVKSLIHEDTASTSDRLLLRDNVFFFTKSLPYHRGGTMVHVPIEYNERTGKLFSKEQTGRLIRQFECNPFPDQQRRRELAEEMSTQTQPIGMRSIQIWFQNKRQRKSSSHYANRHHMVSFVCTSRDQMGFFFAIEGGEVTSIANRTEREHLSPVTLSTIAALFVNWRNQSLCSPVDLATIEMCLRSLPNLSCSEEECGDWRGTPLSV</sequence>
<dbReference type="InterPro" id="IPR009057">
    <property type="entry name" value="Homeodomain-like_sf"/>
</dbReference>
<dbReference type="InterPro" id="IPR050720">
    <property type="entry name" value="Engrailed_Homeobox_TFs"/>
</dbReference>
<dbReference type="SUPFAM" id="SSF46689">
    <property type="entry name" value="Homeodomain-like"/>
    <property type="match status" value="1"/>
</dbReference>
<dbReference type="PANTHER" id="PTHR24341">
    <property type="entry name" value="HOMEOBOX PROTEIN ENGRAILED"/>
    <property type="match status" value="1"/>
</dbReference>
<evidence type="ECO:0000313" key="6">
    <source>
        <dbReference type="EMBL" id="PRP85312.1"/>
    </source>
</evidence>
<feature type="DNA-binding region" description="Homeobox" evidence="3">
    <location>
        <begin position="241"/>
        <end position="305"/>
    </location>
</feature>
<comment type="caution">
    <text evidence="6">The sequence shown here is derived from an EMBL/GenBank/DDBJ whole genome shotgun (WGS) entry which is preliminary data.</text>
</comment>
<keyword evidence="7" id="KW-1185">Reference proteome</keyword>
<organism evidence="6 7">
    <name type="scientific">Planoprotostelium fungivorum</name>
    <dbReference type="NCBI Taxonomy" id="1890364"/>
    <lineage>
        <taxon>Eukaryota</taxon>
        <taxon>Amoebozoa</taxon>
        <taxon>Evosea</taxon>
        <taxon>Variosea</taxon>
        <taxon>Cavosteliida</taxon>
        <taxon>Cavosteliaceae</taxon>
        <taxon>Planoprotostelium</taxon>
    </lineage>
</organism>
<dbReference type="GO" id="GO:0005634">
    <property type="term" value="C:nucleus"/>
    <property type="evidence" value="ECO:0007669"/>
    <property type="project" value="UniProtKB-SubCell"/>
</dbReference>
<reference evidence="6 7" key="1">
    <citation type="journal article" date="2018" name="Genome Biol. Evol.">
        <title>Multiple Roots of Fruiting Body Formation in Amoebozoa.</title>
        <authorList>
            <person name="Hillmann F."/>
            <person name="Forbes G."/>
            <person name="Novohradska S."/>
            <person name="Ferling I."/>
            <person name="Riege K."/>
            <person name="Groth M."/>
            <person name="Westermann M."/>
            <person name="Marz M."/>
            <person name="Spaller T."/>
            <person name="Winckler T."/>
            <person name="Schaap P."/>
            <person name="Glockner G."/>
        </authorList>
    </citation>
    <scope>NUCLEOTIDE SEQUENCE [LARGE SCALE GENOMIC DNA]</scope>
    <source>
        <strain evidence="6 7">Jena</strain>
    </source>
</reference>
<dbReference type="GO" id="GO:0000978">
    <property type="term" value="F:RNA polymerase II cis-regulatory region sequence-specific DNA binding"/>
    <property type="evidence" value="ECO:0007669"/>
    <property type="project" value="TreeGrafter"/>
</dbReference>
<evidence type="ECO:0000259" key="5">
    <source>
        <dbReference type="PROSITE" id="PS50071"/>
    </source>
</evidence>
<accession>A0A2P6NN01</accession>
<evidence type="ECO:0000256" key="3">
    <source>
        <dbReference type="PROSITE-ProRule" id="PRU00108"/>
    </source>
</evidence>
<evidence type="ECO:0000256" key="4">
    <source>
        <dbReference type="RuleBase" id="RU000682"/>
    </source>
</evidence>
<keyword evidence="2 3" id="KW-0539">Nucleus</keyword>
<dbReference type="GO" id="GO:0000981">
    <property type="term" value="F:DNA-binding transcription factor activity, RNA polymerase II-specific"/>
    <property type="evidence" value="ECO:0007669"/>
    <property type="project" value="TreeGrafter"/>
</dbReference>
<dbReference type="OrthoDB" id="6159439at2759"/>
<dbReference type="AlphaFoldDB" id="A0A2P6NN01"/>
<dbReference type="InParanoid" id="A0A2P6NN01"/>
<dbReference type="Gene3D" id="1.10.10.60">
    <property type="entry name" value="Homeodomain-like"/>
    <property type="match status" value="1"/>
</dbReference>
<dbReference type="Pfam" id="PF00046">
    <property type="entry name" value="Homeodomain"/>
    <property type="match status" value="1"/>
</dbReference>
<dbReference type="PANTHER" id="PTHR24341:SF1">
    <property type="entry name" value="CYTOPLASMIC POLYADENYLATED HOMEOBOX-LIKE PROTEIN"/>
    <property type="match status" value="1"/>
</dbReference>
<comment type="subcellular location">
    <subcellularLocation>
        <location evidence="1 3 4">Nucleus</location>
    </subcellularLocation>
</comment>
<dbReference type="CDD" id="cd00086">
    <property type="entry name" value="homeodomain"/>
    <property type="match status" value="1"/>
</dbReference>
<protein>
    <recommendedName>
        <fullName evidence="5">Homeobox domain-containing protein</fullName>
    </recommendedName>
</protein>
<keyword evidence="3 4" id="KW-0371">Homeobox</keyword>
<evidence type="ECO:0000256" key="1">
    <source>
        <dbReference type="ARBA" id="ARBA00004123"/>
    </source>
</evidence>
<keyword evidence="3 4" id="KW-0238">DNA-binding</keyword>
<name>A0A2P6NN01_9EUKA</name>
<gene>
    <name evidence="6" type="ORF">PROFUN_06914</name>
</gene>
<dbReference type="PROSITE" id="PS50071">
    <property type="entry name" value="HOMEOBOX_2"/>
    <property type="match status" value="1"/>
</dbReference>
<proteinExistence type="predicted"/>
<dbReference type="InterPro" id="IPR001356">
    <property type="entry name" value="HD"/>
</dbReference>
<dbReference type="Proteomes" id="UP000241769">
    <property type="component" value="Unassembled WGS sequence"/>
</dbReference>
<dbReference type="EMBL" id="MDYQ01000047">
    <property type="protein sequence ID" value="PRP85312.1"/>
    <property type="molecule type" value="Genomic_DNA"/>
</dbReference>
<dbReference type="SMART" id="SM00389">
    <property type="entry name" value="HOX"/>
    <property type="match status" value="1"/>
</dbReference>